<dbReference type="PANTHER" id="PTHR30489">
    <property type="entry name" value="LIPOPROTEIN-RELEASING SYSTEM TRANSMEMBRANE PROTEIN LOLE"/>
    <property type="match status" value="1"/>
</dbReference>
<evidence type="ECO:0000259" key="9">
    <source>
        <dbReference type="Pfam" id="PF12704"/>
    </source>
</evidence>
<feature type="domain" description="MacB-like periplasmic core" evidence="9">
    <location>
        <begin position="45"/>
        <end position="259"/>
    </location>
</feature>
<evidence type="ECO:0000256" key="3">
    <source>
        <dbReference type="ARBA" id="ARBA00022475"/>
    </source>
</evidence>
<dbReference type="GO" id="GO:0044874">
    <property type="term" value="P:lipoprotein localization to outer membrane"/>
    <property type="evidence" value="ECO:0007669"/>
    <property type="project" value="TreeGrafter"/>
</dbReference>
<gene>
    <name evidence="10" type="ORF">GCM10007047_04570</name>
</gene>
<keyword evidence="6 7" id="KW-0472">Membrane</keyword>
<comment type="subcellular location">
    <subcellularLocation>
        <location evidence="1">Cell membrane</location>
        <topology evidence="1">Multi-pass membrane protein</topology>
    </subcellularLocation>
</comment>
<evidence type="ECO:0000256" key="5">
    <source>
        <dbReference type="ARBA" id="ARBA00022989"/>
    </source>
</evidence>
<comment type="caution">
    <text evidence="10">The sequence shown here is derived from an EMBL/GenBank/DDBJ whole genome shotgun (WGS) entry which is preliminary data.</text>
</comment>
<accession>A0A8J3DDA2</accession>
<dbReference type="Pfam" id="PF02687">
    <property type="entry name" value="FtsX"/>
    <property type="match status" value="1"/>
</dbReference>
<dbReference type="InterPro" id="IPR025857">
    <property type="entry name" value="MacB_PCD"/>
</dbReference>
<evidence type="ECO:0000256" key="6">
    <source>
        <dbReference type="ARBA" id="ARBA00023136"/>
    </source>
</evidence>
<name>A0A8J3DDA2_9BACT</name>
<keyword evidence="4 7" id="KW-0812">Transmembrane</keyword>
<dbReference type="Proteomes" id="UP000642829">
    <property type="component" value="Unassembled WGS sequence"/>
</dbReference>
<dbReference type="PANTHER" id="PTHR30489:SF0">
    <property type="entry name" value="LIPOPROTEIN-RELEASING SYSTEM TRANSMEMBRANE PROTEIN LOLE"/>
    <property type="match status" value="1"/>
</dbReference>
<evidence type="ECO:0000256" key="2">
    <source>
        <dbReference type="ARBA" id="ARBA00005236"/>
    </source>
</evidence>
<reference evidence="10" key="2">
    <citation type="submission" date="2020-09" db="EMBL/GenBank/DDBJ databases">
        <authorList>
            <person name="Sun Q."/>
            <person name="Kim S."/>
        </authorList>
    </citation>
    <scope>NUCLEOTIDE SEQUENCE</scope>
    <source>
        <strain evidence="10">KCTC 12870</strain>
    </source>
</reference>
<protein>
    <recommendedName>
        <fullName evidence="12">ABC transporter permease</fullName>
    </recommendedName>
</protein>
<feature type="transmembrane region" description="Helical" evidence="7">
    <location>
        <begin position="398"/>
        <end position="418"/>
    </location>
</feature>
<dbReference type="InterPro" id="IPR003838">
    <property type="entry name" value="ABC3_permease_C"/>
</dbReference>
<evidence type="ECO:0000256" key="4">
    <source>
        <dbReference type="ARBA" id="ARBA00022692"/>
    </source>
</evidence>
<feature type="transmembrane region" description="Helical" evidence="7">
    <location>
        <begin position="287"/>
        <end position="312"/>
    </location>
</feature>
<dbReference type="Pfam" id="PF12704">
    <property type="entry name" value="MacB_PCD"/>
    <property type="match status" value="1"/>
</dbReference>
<evidence type="ECO:0000256" key="1">
    <source>
        <dbReference type="ARBA" id="ARBA00004651"/>
    </source>
</evidence>
<organism evidence="10 11">
    <name type="scientific">Cerasicoccus arenae</name>
    <dbReference type="NCBI Taxonomy" id="424488"/>
    <lineage>
        <taxon>Bacteria</taxon>
        <taxon>Pseudomonadati</taxon>
        <taxon>Verrucomicrobiota</taxon>
        <taxon>Opitutia</taxon>
        <taxon>Puniceicoccales</taxon>
        <taxon>Cerasicoccaceae</taxon>
        <taxon>Cerasicoccus</taxon>
    </lineage>
</organism>
<evidence type="ECO:0000256" key="7">
    <source>
        <dbReference type="SAM" id="Phobius"/>
    </source>
</evidence>
<evidence type="ECO:0008006" key="12">
    <source>
        <dbReference type="Google" id="ProtNLM"/>
    </source>
</evidence>
<evidence type="ECO:0000313" key="10">
    <source>
        <dbReference type="EMBL" id="GHB92511.1"/>
    </source>
</evidence>
<evidence type="ECO:0000259" key="8">
    <source>
        <dbReference type="Pfam" id="PF02687"/>
    </source>
</evidence>
<feature type="transmembrane region" description="Helical" evidence="7">
    <location>
        <begin position="42"/>
        <end position="65"/>
    </location>
</feature>
<proteinExistence type="inferred from homology"/>
<dbReference type="RefSeq" id="WP_378080056.1">
    <property type="nucleotide sequence ID" value="NZ_JBHLZG010000009.1"/>
</dbReference>
<comment type="similarity">
    <text evidence="2">Belongs to the ABC-4 integral membrane protein family. LolC/E subfamily.</text>
</comment>
<feature type="domain" description="ABC3 transporter permease C-terminal" evidence="8">
    <location>
        <begin position="290"/>
        <end position="425"/>
    </location>
</feature>
<feature type="transmembrane region" description="Helical" evidence="7">
    <location>
        <begin position="332"/>
        <end position="358"/>
    </location>
</feature>
<reference evidence="10" key="1">
    <citation type="journal article" date="2014" name="Int. J. Syst. Evol. Microbiol.">
        <title>Complete genome sequence of Corynebacterium casei LMG S-19264T (=DSM 44701T), isolated from a smear-ripened cheese.</title>
        <authorList>
            <consortium name="US DOE Joint Genome Institute (JGI-PGF)"/>
            <person name="Walter F."/>
            <person name="Albersmeier A."/>
            <person name="Kalinowski J."/>
            <person name="Ruckert C."/>
        </authorList>
    </citation>
    <scope>NUCLEOTIDE SEQUENCE</scope>
    <source>
        <strain evidence="10">KCTC 12870</strain>
    </source>
</reference>
<dbReference type="EMBL" id="BMXG01000002">
    <property type="protein sequence ID" value="GHB92511.1"/>
    <property type="molecule type" value="Genomic_DNA"/>
</dbReference>
<keyword evidence="11" id="KW-1185">Reference proteome</keyword>
<sequence length="432" mass="47618">MDSGSKLAPKAKRCLTANFSAMPWYLYLAFKQLFPTGRAASFFAWISIIGVALGVAILIVFASVMNGLGDRIRSKVSETFGHAHVFTGSIIYDYEELLTTLRGHPEVIAATPYTTGMLMMQYGNRPAFPKIMGLNPWEENQVVPLEDYIIQGGLEEFDDQRVVVSMGVAQQLKVSIGDLINLYSPLMLEQLKRDEVPLPMELTVCGIFESGFNDVDNNTIIVTRRTMQELYGLEDGIHGIMLLIDDPDNVFQFARGLEQELGGNFQTLTWMEANENLLFLLQFEKTIMLFLLFVILIIAGFCISAILIVTALQKTREIGLLHAMGGRTRQLAAIFCLDGMLVSMGGCVVGTVLAFALIGSRGALIKGMLYATGQGDAFTEHYPLPITDLPVSYEAGDFALIFLFCLFIGGVAGLYPAWRAARMKPSDAIRAE</sequence>
<keyword evidence="5 7" id="KW-1133">Transmembrane helix</keyword>
<dbReference type="AlphaFoldDB" id="A0A8J3DDA2"/>
<keyword evidence="3" id="KW-1003">Cell membrane</keyword>
<evidence type="ECO:0000313" key="11">
    <source>
        <dbReference type="Proteomes" id="UP000642829"/>
    </source>
</evidence>
<dbReference type="InterPro" id="IPR051447">
    <property type="entry name" value="Lipoprotein-release_system"/>
</dbReference>
<dbReference type="GO" id="GO:0098797">
    <property type="term" value="C:plasma membrane protein complex"/>
    <property type="evidence" value="ECO:0007669"/>
    <property type="project" value="TreeGrafter"/>
</dbReference>